<accession>A0A9D1IDL3</accession>
<dbReference type="PANTHER" id="PTHR30287">
    <property type="entry name" value="MEMBRANE COMPONENT OF PREDICTED ABC SUPERFAMILY METABOLITE UPTAKE TRANSPORTER"/>
    <property type="match status" value="1"/>
</dbReference>
<feature type="domain" description="ABC3 transporter permease C-terminal" evidence="8">
    <location>
        <begin position="924"/>
        <end position="1040"/>
    </location>
</feature>
<evidence type="ECO:0000313" key="10">
    <source>
        <dbReference type="EMBL" id="HIU35480.1"/>
    </source>
</evidence>
<feature type="transmembrane region" description="Helical" evidence="7">
    <location>
        <begin position="688"/>
        <end position="708"/>
    </location>
</feature>
<feature type="domain" description="MacB-like periplasmic core" evidence="9">
    <location>
        <begin position="692"/>
        <end position="893"/>
    </location>
</feature>
<dbReference type="InterPro" id="IPR038766">
    <property type="entry name" value="Membrane_comp_ABC_pdt"/>
</dbReference>
<feature type="domain" description="ABC3 transporter permease C-terminal" evidence="8">
    <location>
        <begin position="521"/>
        <end position="637"/>
    </location>
</feature>
<reference evidence="10" key="2">
    <citation type="journal article" date="2021" name="PeerJ">
        <title>Extensive microbial diversity within the chicken gut microbiome revealed by metagenomics and culture.</title>
        <authorList>
            <person name="Gilroy R."/>
            <person name="Ravi A."/>
            <person name="Getino M."/>
            <person name="Pursley I."/>
            <person name="Horton D.L."/>
            <person name="Alikhan N.F."/>
            <person name="Baker D."/>
            <person name="Gharbi K."/>
            <person name="Hall N."/>
            <person name="Watson M."/>
            <person name="Adriaenssens E.M."/>
            <person name="Foster-Nyarko E."/>
            <person name="Jarju S."/>
            <person name="Secka A."/>
            <person name="Antonio M."/>
            <person name="Oren A."/>
            <person name="Chaudhuri R.R."/>
            <person name="La Ragione R."/>
            <person name="Hildebrand F."/>
            <person name="Pallen M.J."/>
        </authorList>
    </citation>
    <scope>NUCLEOTIDE SEQUENCE</scope>
    <source>
        <strain evidence="10">ChiGjej1B1-19959</strain>
    </source>
</reference>
<evidence type="ECO:0000256" key="5">
    <source>
        <dbReference type="ARBA" id="ARBA00023136"/>
    </source>
</evidence>
<organism evidence="10 11">
    <name type="scientific">Candidatus Fimenecus excrementigallinarum</name>
    <dbReference type="NCBI Taxonomy" id="2840816"/>
    <lineage>
        <taxon>Bacteria</taxon>
        <taxon>Bacillati</taxon>
        <taxon>Bacillota</taxon>
        <taxon>Clostridia</taxon>
        <taxon>Candidatus Fimenecus</taxon>
    </lineage>
</organism>
<dbReference type="GO" id="GO:0005886">
    <property type="term" value="C:plasma membrane"/>
    <property type="evidence" value="ECO:0007669"/>
    <property type="project" value="UniProtKB-SubCell"/>
</dbReference>
<reference evidence="10" key="1">
    <citation type="submission" date="2020-10" db="EMBL/GenBank/DDBJ databases">
        <authorList>
            <person name="Gilroy R."/>
        </authorList>
    </citation>
    <scope>NUCLEOTIDE SEQUENCE</scope>
    <source>
        <strain evidence="10">ChiGjej1B1-19959</strain>
    </source>
</reference>
<dbReference type="Proteomes" id="UP000824071">
    <property type="component" value="Unassembled WGS sequence"/>
</dbReference>
<dbReference type="PANTHER" id="PTHR30287:SF1">
    <property type="entry name" value="INNER MEMBRANE PROTEIN"/>
    <property type="match status" value="1"/>
</dbReference>
<proteinExistence type="predicted"/>
<name>A0A9D1IDL3_9FIRM</name>
<feature type="transmembrane region" description="Helical" evidence="7">
    <location>
        <begin position="613"/>
        <end position="639"/>
    </location>
</feature>
<evidence type="ECO:0000256" key="4">
    <source>
        <dbReference type="ARBA" id="ARBA00022989"/>
    </source>
</evidence>
<comment type="caution">
    <text evidence="10">The sequence shown here is derived from an EMBL/GenBank/DDBJ whole genome shotgun (WGS) entry which is preliminary data.</text>
</comment>
<keyword evidence="3 7" id="KW-0812">Transmembrane</keyword>
<protein>
    <submittedName>
        <fullName evidence="10">ABC transporter permease</fullName>
    </submittedName>
</protein>
<evidence type="ECO:0000256" key="3">
    <source>
        <dbReference type="ARBA" id="ARBA00022692"/>
    </source>
</evidence>
<dbReference type="AlphaFoldDB" id="A0A9D1IDL3"/>
<keyword evidence="2" id="KW-1003">Cell membrane</keyword>
<feature type="transmembrane region" description="Helical" evidence="7">
    <location>
        <begin position="918"/>
        <end position="940"/>
    </location>
</feature>
<feature type="coiled-coil region" evidence="6">
    <location>
        <begin position="398"/>
        <end position="492"/>
    </location>
</feature>
<evidence type="ECO:0000313" key="11">
    <source>
        <dbReference type="Proteomes" id="UP000824071"/>
    </source>
</evidence>
<dbReference type="Pfam" id="PF02687">
    <property type="entry name" value="FtsX"/>
    <property type="match status" value="2"/>
</dbReference>
<feature type="transmembrane region" description="Helical" evidence="7">
    <location>
        <begin position="566"/>
        <end position="593"/>
    </location>
</feature>
<evidence type="ECO:0000256" key="1">
    <source>
        <dbReference type="ARBA" id="ARBA00004651"/>
    </source>
</evidence>
<keyword evidence="5 7" id="KW-0472">Membrane</keyword>
<evidence type="ECO:0000256" key="6">
    <source>
        <dbReference type="SAM" id="Coils"/>
    </source>
</evidence>
<evidence type="ECO:0000259" key="9">
    <source>
        <dbReference type="Pfam" id="PF12704"/>
    </source>
</evidence>
<sequence length="1050" mass="115157">MTKGLRKDLRRSIGKSFSRFLSILLISALGVAFFAGVRTAAPAMEASADATYDDQNLMDIRVLGTLGMTTEDVAAFLGLAGVEDAEGLYTADYLCETDIATVVVKVSSMTNRINQVRVTEGRFPERYDECIVDRAFLDASGYALGDTVRLRTGTEESVSDKLAADEFTIVGIGETAYYMDADRGTASIGDGTGDGMMIVPKEAFTTDIFSEVLVTMTGADELNCFSADYEALLETVTQNIESLEQGRCEVRLEQFKADADDQLNDARYEYQKQKDKAMRDLSDAYQTLTASEAELTSAQAEIEQTRTQLQSLRTLFNLGDQTIDASRAEVADARKSLNELEVQKQALEQEIADSEVQISEMEKQLQEQAPTLSAEEYYQRSLEIIEARATVEYYKSQMPSLERSIESARRQVETAEALIENFPQASANAREQIAAGEAELAEAEKRVQDGEIELERAKEDYAVAEEDAEAELAAAEERLQNAEDDINNVELPQWYVLDRSSVPSCAAFQNDAQNIRAVGTVFPIIFFLVAALVSLTTMTRMVEEERTQIGTLKALGYSRRSILSKYIVYALISTLIGAVLGAAAGEALLPGLILRTYRIVYPGLTETVLPVHLPNAGVAAGFSVLATVGGAVLAGARVLPLVPASLMRPEAPQSGQHIALEELKFIWLRLNFSQKAALRNLFRYKKRLFMTVFGVAGCMALLLVGFGISDSVERVPDKQYGDVFAYQGTVGTDTSLSRAERRQLLAKVASVKGVADYLQASSDVVYAETDKGETTAYLVVPQDTAKFSEYVRLQTRLTNEPCALSDDGVLITEKFAKLLGLEVGDMVTLKADKTAVPDGQVRVAGIVENYLNHYIYMTPNIYEALYGETATLNAALIKTEAGADSDEVAAEILEVGGVTSVTMNTTARRQVQTTLDNLTVIIAVLIVAAGLLAFIVLYNLNNINITERRRELATLKVLGFFPRELAAYVYRENVILTLLGTLLGLGLGYLLHWFVMRTIATDMVMYSVVISPLSVLWSVLITLGFSAVVNGLMYFRLKKIDMIESLKSVE</sequence>
<evidence type="ECO:0000256" key="7">
    <source>
        <dbReference type="SAM" id="Phobius"/>
    </source>
</evidence>
<feature type="transmembrane region" description="Helical" evidence="7">
    <location>
        <begin position="517"/>
        <end position="538"/>
    </location>
</feature>
<comment type="subcellular location">
    <subcellularLocation>
        <location evidence="1">Cell membrane</location>
        <topology evidence="1">Multi-pass membrane protein</topology>
    </subcellularLocation>
</comment>
<feature type="domain" description="MacB-like periplasmic core" evidence="9">
    <location>
        <begin position="24"/>
        <end position="206"/>
    </location>
</feature>
<dbReference type="InterPro" id="IPR003838">
    <property type="entry name" value="ABC3_permease_C"/>
</dbReference>
<dbReference type="Pfam" id="PF12704">
    <property type="entry name" value="MacB_PCD"/>
    <property type="match status" value="2"/>
</dbReference>
<dbReference type="EMBL" id="DVMW01000024">
    <property type="protein sequence ID" value="HIU35480.1"/>
    <property type="molecule type" value="Genomic_DNA"/>
</dbReference>
<feature type="coiled-coil region" evidence="6">
    <location>
        <begin position="226"/>
        <end position="364"/>
    </location>
</feature>
<evidence type="ECO:0000256" key="2">
    <source>
        <dbReference type="ARBA" id="ARBA00022475"/>
    </source>
</evidence>
<feature type="transmembrane region" description="Helical" evidence="7">
    <location>
        <begin position="973"/>
        <end position="995"/>
    </location>
</feature>
<keyword evidence="6" id="KW-0175">Coiled coil</keyword>
<feature type="transmembrane region" description="Helical" evidence="7">
    <location>
        <begin position="1015"/>
        <end position="1035"/>
    </location>
</feature>
<keyword evidence="4 7" id="KW-1133">Transmembrane helix</keyword>
<gene>
    <name evidence="10" type="ORF">IAC53_02595</name>
</gene>
<dbReference type="InterPro" id="IPR025857">
    <property type="entry name" value="MacB_PCD"/>
</dbReference>
<evidence type="ECO:0000259" key="8">
    <source>
        <dbReference type="Pfam" id="PF02687"/>
    </source>
</evidence>